<gene>
    <name evidence="4" type="primary">proX</name>
    <name evidence="3" type="ORF">ABXS05_25645</name>
    <name evidence="4" type="ORF">ACETRX_28640</name>
</gene>
<evidence type="ECO:0000313" key="4">
    <source>
        <dbReference type="EMBL" id="MFC2253630.1"/>
    </source>
</evidence>
<dbReference type="NCBIfam" id="NF008334">
    <property type="entry name" value="PRK11119.1"/>
    <property type="match status" value="1"/>
</dbReference>
<keyword evidence="1" id="KW-0732">Signal</keyword>
<comment type="caution">
    <text evidence="4">The sequence shown here is derived from an EMBL/GenBank/DDBJ whole genome shotgun (WGS) entry which is preliminary data.</text>
</comment>
<dbReference type="Proteomes" id="UP001595190">
    <property type="component" value="Unassembled WGS sequence"/>
</dbReference>
<organism evidence="4 6">
    <name type="scientific">Labrys neptuniae</name>
    <dbReference type="NCBI Taxonomy" id="376174"/>
    <lineage>
        <taxon>Bacteria</taxon>
        <taxon>Pseudomonadati</taxon>
        <taxon>Pseudomonadota</taxon>
        <taxon>Alphaproteobacteria</taxon>
        <taxon>Hyphomicrobiales</taxon>
        <taxon>Xanthobacteraceae</taxon>
        <taxon>Labrys</taxon>
    </lineage>
</organism>
<name>A0ABV6ZN54_9HYPH</name>
<protein>
    <submittedName>
        <fullName evidence="4">Glycine betaine/L-proline ABC transporter substrate-binding protein ProX</fullName>
    </submittedName>
</protein>
<dbReference type="SUPFAM" id="SSF53850">
    <property type="entry name" value="Periplasmic binding protein-like II"/>
    <property type="match status" value="1"/>
</dbReference>
<feature type="domain" description="ABC-type glycine betaine transport system substrate-binding" evidence="2">
    <location>
        <begin position="37"/>
        <end position="330"/>
    </location>
</feature>
<dbReference type="RefSeq" id="WP_311939634.1">
    <property type="nucleotide sequence ID" value="NZ_JAVSCS010000024.1"/>
</dbReference>
<reference evidence="4 6" key="2">
    <citation type="submission" date="2024-09" db="EMBL/GenBank/DDBJ databases">
        <title>Description of Labrys sedimenti sp. nov., isolated from a diclofenac-degrading enrichment culture, and genome-based reclassification of Labrys portucalensis as a later heterotypic synonym of Labrys neptuniae.</title>
        <authorList>
            <person name="Tancsics A."/>
            <person name="Csepanyi A."/>
        </authorList>
    </citation>
    <scope>NUCLEOTIDE SEQUENCE [LARGE SCALE GENOMIC DNA]</scope>
    <source>
        <strain evidence="4 6">LMG 23412</strain>
    </source>
</reference>
<keyword evidence="5" id="KW-1185">Reference proteome</keyword>
<dbReference type="EMBL" id="JBHGPK010000021">
    <property type="protein sequence ID" value="MFC2253630.1"/>
    <property type="molecule type" value="Genomic_DNA"/>
</dbReference>
<reference evidence="3 5" key="1">
    <citation type="submission" date="2024-07" db="EMBL/GenBank/DDBJ databases">
        <title>Description of Labrys sedimenti sp. nov., isolated from a diclofenac-degrading enrichment culture.</title>
        <authorList>
            <person name="Tancsics A."/>
            <person name="Csepanyi A."/>
        </authorList>
    </citation>
    <scope>NUCLEOTIDE SEQUENCE [LARGE SCALE GENOMIC DNA]</scope>
    <source>
        <strain evidence="3 5">LMG 23578</strain>
    </source>
</reference>
<sequence length="345" mass="37144">MIVLRTTWKGVACAAALFSALIAGPALAQGSPGEGKTIRFVSSDSLGANYVQDQILIAGLEKLGYEVKLSTMNMSAILQAISQGDLDMTGDINWPQAQPAIEKVADAAELISDGTIIGGGINGYMIDKKTAEAHNITNVSQLKDPKIAALFDSDGDGKANLINCDPAWKCGDVVDFQVKEFGLSDTVRSIRAKYEPLIAEAFARADRGEPILLYTWSPSWIVYRLKPAKDVVWLPIPYDALPPGVNKPKTHEVPDVAGCAGGQNPCRMAVGPWNWRTLANKEFLAANPAVGKFVAQAKWPLNTWSEWEGALGKGAKTNADMKKIAGEWIAANQGEFDRWISAATK</sequence>
<dbReference type="EMBL" id="JBFNQD010000011">
    <property type="protein sequence ID" value="MEW9308958.1"/>
    <property type="molecule type" value="Genomic_DNA"/>
</dbReference>
<evidence type="ECO:0000256" key="1">
    <source>
        <dbReference type="SAM" id="SignalP"/>
    </source>
</evidence>
<feature type="signal peptide" evidence="1">
    <location>
        <begin position="1"/>
        <end position="28"/>
    </location>
</feature>
<dbReference type="InterPro" id="IPR007210">
    <property type="entry name" value="ABC_Gly_betaine_transp_sub-bd"/>
</dbReference>
<evidence type="ECO:0000313" key="5">
    <source>
        <dbReference type="Proteomes" id="UP001555786"/>
    </source>
</evidence>
<evidence type="ECO:0000313" key="3">
    <source>
        <dbReference type="EMBL" id="MEW9308958.1"/>
    </source>
</evidence>
<accession>A0ABV6ZN54</accession>
<evidence type="ECO:0000313" key="6">
    <source>
        <dbReference type="Proteomes" id="UP001595190"/>
    </source>
</evidence>
<dbReference type="Gene3D" id="3.40.190.100">
    <property type="entry name" value="Glycine betaine-binding periplasmic protein, domain 2"/>
    <property type="match status" value="1"/>
</dbReference>
<proteinExistence type="predicted"/>
<dbReference type="Gene3D" id="3.40.190.10">
    <property type="entry name" value="Periplasmic binding protein-like II"/>
    <property type="match status" value="1"/>
</dbReference>
<feature type="chain" id="PRO_5045033165" evidence="1">
    <location>
        <begin position="29"/>
        <end position="345"/>
    </location>
</feature>
<dbReference type="Proteomes" id="UP001555786">
    <property type="component" value="Unassembled WGS sequence"/>
</dbReference>
<dbReference type="Pfam" id="PF04069">
    <property type="entry name" value="OpuAC"/>
    <property type="match status" value="1"/>
</dbReference>
<evidence type="ECO:0000259" key="2">
    <source>
        <dbReference type="Pfam" id="PF04069"/>
    </source>
</evidence>